<dbReference type="Proteomes" id="UP000736335">
    <property type="component" value="Unassembled WGS sequence"/>
</dbReference>
<reference evidence="2" key="2">
    <citation type="submission" date="2020-11" db="EMBL/GenBank/DDBJ databases">
        <authorList>
            <consortium name="DOE Joint Genome Institute"/>
            <person name="Kuo A."/>
            <person name="Miyauchi S."/>
            <person name="Kiss E."/>
            <person name="Drula E."/>
            <person name="Kohler A."/>
            <person name="Sanchez-Garcia M."/>
            <person name="Andreopoulos B."/>
            <person name="Barry K.W."/>
            <person name="Bonito G."/>
            <person name="Buee M."/>
            <person name="Carver A."/>
            <person name="Chen C."/>
            <person name="Cichocki N."/>
            <person name="Clum A."/>
            <person name="Culley D."/>
            <person name="Crous P.W."/>
            <person name="Fauchery L."/>
            <person name="Girlanda M."/>
            <person name="Hayes R."/>
            <person name="Keri Z."/>
            <person name="Labutti K."/>
            <person name="Lipzen A."/>
            <person name="Lombard V."/>
            <person name="Magnuson J."/>
            <person name="Maillard F."/>
            <person name="Morin E."/>
            <person name="Murat C."/>
            <person name="Nolan M."/>
            <person name="Ohm R."/>
            <person name="Pangilinan J."/>
            <person name="Pereira M."/>
            <person name="Perotto S."/>
            <person name="Peter M."/>
            <person name="Riley R."/>
            <person name="Sitrit Y."/>
            <person name="Stielow B."/>
            <person name="Szollosi G."/>
            <person name="Zifcakova L."/>
            <person name="Stursova M."/>
            <person name="Spatafora J.W."/>
            <person name="Tedersoo L."/>
            <person name="Vaario L.-M."/>
            <person name="Yamada A."/>
            <person name="Yan M."/>
            <person name="Wang P."/>
            <person name="Xu J."/>
            <person name="Bruns T."/>
            <person name="Baldrian P."/>
            <person name="Vilgalys R."/>
            <person name="Henrissat B."/>
            <person name="Grigoriev I.V."/>
            <person name="Hibbett D."/>
            <person name="Nagy L.G."/>
            <person name="Martin F.M."/>
        </authorList>
    </citation>
    <scope>NUCLEOTIDE SEQUENCE</scope>
    <source>
        <strain evidence="2">UH-Tt-Lm1</strain>
    </source>
</reference>
<feature type="compositionally biased region" description="Polar residues" evidence="1">
    <location>
        <begin position="146"/>
        <end position="161"/>
    </location>
</feature>
<organism evidence="2 3">
    <name type="scientific">Thelephora terrestris</name>
    <dbReference type="NCBI Taxonomy" id="56493"/>
    <lineage>
        <taxon>Eukaryota</taxon>
        <taxon>Fungi</taxon>
        <taxon>Dikarya</taxon>
        <taxon>Basidiomycota</taxon>
        <taxon>Agaricomycotina</taxon>
        <taxon>Agaricomycetes</taxon>
        <taxon>Thelephorales</taxon>
        <taxon>Thelephoraceae</taxon>
        <taxon>Thelephora</taxon>
    </lineage>
</organism>
<proteinExistence type="predicted"/>
<protein>
    <submittedName>
        <fullName evidence="2">Uncharacterized protein</fullName>
    </submittedName>
</protein>
<comment type="caution">
    <text evidence="2">The sequence shown here is derived from an EMBL/GenBank/DDBJ whole genome shotgun (WGS) entry which is preliminary data.</text>
</comment>
<gene>
    <name evidence="2" type="ORF">BJ322DRAFT_1044553</name>
</gene>
<name>A0A9P6HM65_9AGAM</name>
<dbReference type="OrthoDB" id="3268298at2759"/>
<evidence type="ECO:0000313" key="3">
    <source>
        <dbReference type="Proteomes" id="UP000736335"/>
    </source>
</evidence>
<sequence>MQGQWTNYLPSLTQVRQKIVHPLTLQLTCPPQDISPSPSESSLISEDGSPSSQYLNVVCNVPIVVPKPRPYRSLANLQLQFDLPSEDQDLSHPPYCTPRSVTKRKRTDDDDDADDRVSPTSPSADRASKKRRAFLSSCHSLSTSSVNTGLLSRNPHVSQPVTRYAPSEISNKLRHRQSQGRPR</sequence>
<feature type="region of interest" description="Disordered" evidence="1">
    <location>
        <begin position="84"/>
        <end position="183"/>
    </location>
</feature>
<dbReference type="EMBL" id="WIUZ02000003">
    <property type="protein sequence ID" value="KAF9789846.1"/>
    <property type="molecule type" value="Genomic_DNA"/>
</dbReference>
<evidence type="ECO:0000256" key="1">
    <source>
        <dbReference type="SAM" id="MobiDB-lite"/>
    </source>
</evidence>
<feature type="compositionally biased region" description="Basic residues" evidence="1">
    <location>
        <begin position="172"/>
        <end position="183"/>
    </location>
</feature>
<accession>A0A9P6HM65</accession>
<reference evidence="2" key="1">
    <citation type="journal article" date="2020" name="Nat. Commun.">
        <title>Large-scale genome sequencing of mycorrhizal fungi provides insights into the early evolution of symbiotic traits.</title>
        <authorList>
            <person name="Miyauchi S."/>
            <person name="Kiss E."/>
            <person name="Kuo A."/>
            <person name="Drula E."/>
            <person name="Kohler A."/>
            <person name="Sanchez-Garcia M."/>
            <person name="Morin E."/>
            <person name="Andreopoulos B."/>
            <person name="Barry K.W."/>
            <person name="Bonito G."/>
            <person name="Buee M."/>
            <person name="Carver A."/>
            <person name="Chen C."/>
            <person name="Cichocki N."/>
            <person name="Clum A."/>
            <person name="Culley D."/>
            <person name="Crous P.W."/>
            <person name="Fauchery L."/>
            <person name="Girlanda M."/>
            <person name="Hayes R.D."/>
            <person name="Keri Z."/>
            <person name="LaButti K."/>
            <person name="Lipzen A."/>
            <person name="Lombard V."/>
            <person name="Magnuson J."/>
            <person name="Maillard F."/>
            <person name="Murat C."/>
            <person name="Nolan M."/>
            <person name="Ohm R.A."/>
            <person name="Pangilinan J."/>
            <person name="Pereira M.F."/>
            <person name="Perotto S."/>
            <person name="Peter M."/>
            <person name="Pfister S."/>
            <person name="Riley R."/>
            <person name="Sitrit Y."/>
            <person name="Stielow J.B."/>
            <person name="Szollosi G."/>
            <person name="Zifcakova L."/>
            <person name="Stursova M."/>
            <person name="Spatafora J.W."/>
            <person name="Tedersoo L."/>
            <person name="Vaario L.M."/>
            <person name="Yamada A."/>
            <person name="Yan M."/>
            <person name="Wang P."/>
            <person name="Xu J."/>
            <person name="Bruns T."/>
            <person name="Baldrian P."/>
            <person name="Vilgalys R."/>
            <person name="Dunand C."/>
            <person name="Henrissat B."/>
            <person name="Grigoriev I.V."/>
            <person name="Hibbett D."/>
            <person name="Nagy L.G."/>
            <person name="Martin F.M."/>
        </authorList>
    </citation>
    <scope>NUCLEOTIDE SEQUENCE</scope>
    <source>
        <strain evidence="2">UH-Tt-Lm1</strain>
    </source>
</reference>
<feature type="compositionally biased region" description="Low complexity" evidence="1">
    <location>
        <begin position="136"/>
        <end position="145"/>
    </location>
</feature>
<evidence type="ECO:0000313" key="2">
    <source>
        <dbReference type="EMBL" id="KAF9789846.1"/>
    </source>
</evidence>
<dbReference type="AlphaFoldDB" id="A0A9P6HM65"/>
<keyword evidence="3" id="KW-1185">Reference proteome</keyword>